<dbReference type="PANTHER" id="PTHR30408:SF13">
    <property type="entry name" value="TYPE I RESTRICTION ENZYME HINDI SPECIFICITY SUBUNIT"/>
    <property type="match status" value="1"/>
</dbReference>
<dbReference type="SUPFAM" id="SSF116734">
    <property type="entry name" value="DNA methylase specificity domain"/>
    <property type="match status" value="2"/>
</dbReference>
<protein>
    <submittedName>
        <fullName evidence="3">Restriction endonuclease subunit S</fullName>
    </submittedName>
</protein>
<gene>
    <name evidence="3" type="ORF">JFY56_02600</name>
</gene>
<keyword evidence="4" id="KW-1185">Reference proteome</keyword>
<dbReference type="PANTHER" id="PTHR30408">
    <property type="entry name" value="TYPE-1 RESTRICTION ENZYME ECOKI SPECIFICITY PROTEIN"/>
    <property type="match status" value="1"/>
</dbReference>
<evidence type="ECO:0000256" key="2">
    <source>
        <dbReference type="ARBA" id="ARBA00023125"/>
    </source>
</evidence>
<dbReference type="InterPro" id="IPR044946">
    <property type="entry name" value="Restrct_endonuc_typeI_TRD_sf"/>
</dbReference>
<keyword evidence="3" id="KW-0540">Nuclease</keyword>
<reference evidence="3 4" key="1">
    <citation type="submission" date="2020-12" db="EMBL/GenBank/DDBJ databases">
        <title>Pseudomonas schmalbachii sp. nov. isolated from millipede gut.</title>
        <authorList>
            <person name="Shelomi M."/>
        </authorList>
    </citation>
    <scope>NUCLEOTIDE SEQUENCE [LARGE SCALE GENOMIC DNA]</scope>
    <source>
        <strain evidence="3 4">Milli4</strain>
    </source>
</reference>
<keyword evidence="2" id="KW-0238">DNA-binding</keyword>
<evidence type="ECO:0000256" key="1">
    <source>
        <dbReference type="ARBA" id="ARBA00022747"/>
    </source>
</evidence>
<dbReference type="Proteomes" id="UP000669060">
    <property type="component" value="Unassembled WGS sequence"/>
</dbReference>
<accession>A0ABS3TNG6</accession>
<comment type="caution">
    <text evidence="3">The sequence shown here is derived from an EMBL/GenBank/DDBJ whole genome shotgun (WGS) entry which is preliminary data.</text>
</comment>
<sequence>MGSDFGRFGDLFSEPQRNGLTRPKKVRGVGFPMVNMGELFAHYRIRDLEMDLVPVSEKEQQFFLQDGDLLFARQSLVLAGAGQCSIFLGNKTATVFESHLIRCRLDQEKYNPHFYFYFFRSPDGRRAIEAIVEQGAGASGIRGSDLVNVQVPIPAKRYQDQAAGLLAEIDDRISLLRETNATLEAIAQTLFKSWFVDFDPVRAKAEGRPPEGMDAATAALFPDSFEESELGLVPKGWKVLPLGDICCVTIGGLWGNDDSGDSDLVPAISLRGVDLEHLRVNGFSKDAPVRWVKPAAMEKRRLSDKEVLVAASGAGPCGRPLWAGAPFEAIYGRPVIFSNFVKRLECGTAARAIYVDRLLAEMRKSEEIWNFINGTSVPNLDDKLLLSTKKIILPSNDVLSVFADIAIKIYDKIYDQKAQTLTRLRDTLLPRLISGQLLLPDAKTMVEAAG</sequence>
<keyword evidence="3" id="KW-0378">Hydrolase</keyword>
<evidence type="ECO:0000313" key="4">
    <source>
        <dbReference type="Proteomes" id="UP000669060"/>
    </source>
</evidence>
<keyword evidence="3" id="KW-0255">Endonuclease</keyword>
<dbReference type="RefSeq" id="WP_208311908.1">
    <property type="nucleotide sequence ID" value="NZ_JAELYA010000001.1"/>
</dbReference>
<dbReference type="CDD" id="cd17517">
    <property type="entry name" value="RMtype1_S_EcoKI_StySPI-TRD2-CR2_like"/>
    <property type="match status" value="1"/>
</dbReference>
<dbReference type="GO" id="GO:0004519">
    <property type="term" value="F:endonuclease activity"/>
    <property type="evidence" value="ECO:0007669"/>
    <property type="project" value="UniProtKB-KW"/>
</dbReference>
<organism evidence="3 4">
    <name type="scientific">Pseudomonas schmalbachii</name>
    <dbReference type="NCBI Taxonomy" id="2816993"/>
    <lineage>
        <taxon>Bacteria</taxon>
        <taxon>Pseudomonadati</taxon>
        <taxon>Pseudomonadota</taxon>
        <taxon>Gammaproteobacteria</taxon>
        <taxon>Pseudomonadales</taxon>
        <taxon>Pseudomonadaceae</taxon>
        <taxon>Pseudomonas</taxon>
    </lineage>
</organism>
<dbReference type="InterPro" id="IPR052021">
    <property type="entry name" value="Type-I_RS_S_subunit"/>
</dbReference>
<name>A0ABS3TNG6_9PSED</name>
<dbReference type="Gene3D" id="3.90.220.20">
    <property type="entry name" value="DNA methylase specificity domains"/>
    <property type="match status" value="2"/>
</dbReference>
<dbReference type="EMBL" id="JAELYA010000001">
    <property type="protein sequence ID" value="MBO3274109.1"/>
    <property type="molecule type" value="Genomic_DNA"/>
</dbReference>
<proteinExistence type="predicted"/>
<keyword evidence="1" id="KW-0680">Restriction system</keyword>
<evidence type="ECO:0000313" key="3">
    <source>
        <dbReference type="EMBL" id="MBO3274109.1"/>
    </source>
</evidence>